<keyword evidence="7 9" id="KW-0472">Membrane</keyword>
<evidence type="ECO:0000256" key="4">
    <source>
        <dbReference type="ARBA" id="ARBA00022741"/>
    </source>
</evidence>
<name>A0ABQ8PH08_9FUNG</name>
<comment type="caution">
    <text evidence="11">The sequence shown here is derived from an EMBL/GenBank/DDBJ whole genome shotgun (WGS) entry which is preliminary data.</text>
</comment>
<keyword evidence="3" id="KW-0677">Repeat</keyword>
<dbReference type="CDD" id="cd18596">
    <property type="entry name" value="ABC_6TM_VMR1_D1_like"/>
    <property type="match status" value="1"/>
</dbReference>
<feature type="transmembrane region" description="Helical" evidence="9">
    <location>
        <begin position="173"/>
        <end position="190"/>
    </location>
</feature>
<keyword evidence="1" id="KW-0813">Transport</keyword>
<dbReference type="PANTHER" id="PTHR24223">
    <property type="entry name" value="ATP-BINDING CASSETTE SUB-FAMILY C"/>
    <property type="match status" value="1"/>
</dbReference>
<dbReference type="Proteomes" id="UP001151295">
    <property type="component" value="Unassembled WGS sequence"/>
</dbReference>
<keyword evidence="12" id="KW-1185">Reference proteome</keyword>
<dbReference type="PROSITE" id="PS50929">
    <property type="entry name" value="ABC_TM1F"/>
    <property type="match status" value="1"/>
</dbReference>
<feature type="non-terminal residue" evidence="11">
    <location>
        <position position="757"/>
    </location>
</feature>
<evidence type="ECO:0000313" key="12">
    <source>
        <dbReference type="Proteomes" id="UP001151295"/>
    </source>
</evidence>
<dbReference type="PANTHER" id="PTHR24223:SF353">
    <property type="entry name" value="ABC TRANSPORTER ATP-BINDING PROTEIN_PERMEASE VMR1-RELATED"/>
    <property type="match status" value="1"/>
</dbReference>
<feature type="compositionally biased region" description="Polar residues" evidence="8">
    <location>
        <begin position="491"/>
        <end position="505"/>
    </location>
</feature>
<evidence type="ECO:0000256" key="2">
    <source>
        <dbReference type="ARBA" id="ARBA00022692"/>
    </source>
</evidence>
<feature type="transmembrane region" description="Helical" evidence="9">
    <location>
        <begin position="6"/>
        <end position="25"/>
    </location>
</feature>
<feature type="region of interest" description="Disordered" evidence="8">
    <location>
        <begin position="480"/>
        <end position="505"/>
    </location>
</feature>
<protein>
    <submittedName>
        <fullName evidence="11">Transporter of the ATP-binding cassette (ABC)</fullName>
    </submittedName>
</protein>
<dbReference type="SUPFAM" id="SSF90123">
    <property type="entry name" value="ABC transporter transmembrane region"/>
    <property type="match status" value="1"/>
</dbReference>
<evidence type="ECO:0000256" key="1">
    <source>
        <dbReference type="ARBA" id="ARBA00022448"/>
    </source>
</evidence>
<feature type="transmembrane region" description="Helical" evidence="9">
    <location>
        <begin position="130"/>
        <end position="152"/>
    </location>
</feature>
<sequence length="757" mass="84259">MASFSKLLQTILAVISTAGAVYYVCRLFSHVSAFMVDSRAQLCGDSEWAWSSYSDCFRSGFLWPALLLFATGLLASVLAACFILPQSVSATDSSGFACNGSSLLARLSVGNMKAPVRCPPGPVVAVDNRLQIGTIITALLAVQTVLCSAWYYDTSTSVSGSGMLLYPKELAESSFLFFVLAFTCLIVYARSNRLFYAGLFPWILPVLTGIQLITGLVEVYFSFFIAEKSNVPIFGRNASVRSNFLIATTASNLVLVVLFSLVQWRTIFTCGLGGFDRTTTSDHSYTPTTDGIDSTENDETTPLAHFNDQKETDLVDTPEFNASWFDRLTFSWSNSLLRMGAIRQLEYSDLFRLGHPDQPMTNWKRYMRYRKPDRPLATTVAMTFTPELLMQAALGIFHCFTLYTGPFFLQRILRFIENSSNSNKSDRSIYVDAFGLLFFSLFTPILYHQLLWVGRHISFCLGGLLVAELSTKTLRRRGKGSWDEKNEDASKSGSSDSDNATKTSSSAADGKIMNLLTADSKRVSEFASYLHNVYSLPFTFGIGVWYMYRMLGVSALIGITVSALYAPLSKKFFAGYTRLRKKQSSSSDERISVITELLQGIKIVKLFGWESRFVQKVDERRERQLGYVWKLFLWETAIQINAYLGPLFVIVIIFTAYVAVFGNTLTAEIAFTSISVFQVVGKAMGQIPTYINKAISGYVAVCRIDLYLGQPQIQDLEKRVSLKPDNTLGFECADLEWGRVEGVKDFSNADAQNSATA</sequence>
<organism evidence="11 12">
    <name type="scientific">Coemansia umbellata</name>
    <dbReference type="NCBI Taxonomy" id="1424467"/>
    <lineage>
        <taxon>Eukaryota</taxon>
        <taxon>Fungi</taxon>
        <taxon>Fungi incertae sedis</taxon>
        <taxon>Zoopagomycota</taxon>
        <taxon>Kickxellomycotina</taxon>
        <taxon>Kickxellomycetes</taxon>
        <taxon>Kickxellales</taxon>
        <taxon>Kickxellaceae</taxon>
        <taxon>Coemansia</taxon>
    </lineage>
</organism>
<evidence type="ECO:0000256" key="8">
    <source>
        <dbReference type="SAM" id="MobiDB-lite"/>
    </source>
</evidence>
<keyword evidence="6 9" id="KW-1133">Transmembrane helix</keyword>
<evidence type="ECO:0000313" key="11">
    <source>
        <dbReference type="EMBL" id="KAJ1988939.1"/>
    </source>
</evidence>
<feature type="transmembrane region" description="Helical" evidence="9">
    <location>
        <begin position="61"/>
        <end position="85"/>
    </location>
</feature>
<feature type="domain" description="ABC transmembrane type-1" evidence="10">
    <location>
        <begin position="392"/>
        <end position="696"/>
    </location>
</feature>
<proteinExistence type="predicted"/>
<dbReference type="InterPro" id="IPR011527">
    <property type="entry name" value="ABC1_TM_dom"/>
</dbReference>
<feature type="transmembrane region" description="Helical" evidence="9">
    <location>
        <begin position="554"/>
        <end position="573"/>
    </location>
</feature>
<evidence type="ECO:0000256" key="5">
    <source>
        <dbReference type="ARBA" id="ARBA00022840"/>
    </source>
</evidence>
<dbReference type="GO" id="GO:0005524">
    <property type="term" value="F:ATP binding"/>
    <property type="evidence" value="ECO:0007669"/>
    <property type="project" value="UniProtKB-KW"/>
</dbReference>
<dbReference type="InterPro" id="IPR050173">
    <property type="entry name" value="ABC_transporter_C-like"/>
</dbReference>
<dbReference type="EMBL" id="JANBQD010000081">
    <property type="protein sequence ID" value="KAJ1988939.1"/>
    <property type="molecule type" value="Genomic_DNA"/>
</dbReference>
<dbReference type="Gene3D" id="1.20.1560.10">
    <property type="entry name" value="ABC transporter type 1, transmembrane domain"/>
    <property type="match status" value="1"/>
</dbReference>
<dbReference type="InterPro" id="IPR036640">
    <property type="entry name" value="ABC1_TM_sf"/>
</dbReference>
<keyword evidence="5 11" id="KW-0067">ATP-binding</keyword>
<feature type="transmembrane region" description="Helical" evidence="9">
    <location>
        <begin position="244"/>
        <end position="264"/>
    </location>
</feature>
<evidence type="ECO:0000256" key="7">
    <source>
        <dbReference type="ARBA" id="ARBA00023136"/>
    </source>
</evidence>
<feature type="compositionally biased region" description="Basic and acidic residues" evidence="8">
    <location>
        <begin position="480"/>
        <end position="490"/>
    </location>
</feature>
<evidence type="ECO:0000256" key="9">
    <source>
        <dbReference type="SAM" id="Phobius"/>
    </source>
</evidence>
<feature type="transmembrane region" description="Helical" evidence="9">
    <location>
        <begin position="202"/>
        <end position="223"/>
    </location>
</feature>
<keyword evidence="2 9" id="KW-0812">Transmembrane</keyword>
<evidence type="ECO:0000256" key="6">
    <source>
        <dbReference type="ARBA" id="ARBA00022989"/>
    </source>
</evidence>
<reference evidence="11" key="1">
    <citation type="submission" date="2022-07" db="EMBL/GenBank/DDBJ databases">
        <title>Phylogenomic reconstructions and comparative analyses of Kickxellomycotina fungi.</title>
        <authorList>
            <person name="Reynolds N.K."/>
            <person name="Stajich J.E."/>
            <person name="Barry K."/>
            <person name="Grigoriev I.V."/>
            <person name="Crous P."/>
            <person name="Smith M.E."/>
        </authorList>
    </citation>
    <scope>NUCLEOTIDE SEQUENCE</scope>
    <source>
        <strain evidence="11">BCRC 34882</strain>
    </source>
</reference>
<dbReference type="Pfam" id="PF00664">
    <property type="entry name" value="ABC_membrane"/>
    <property type="match status" value="1"/>
</dbReference>
<feature type="transmembrane region" description="Helical" evidence="9">
    <location>
        <begin position="640"/>
        <end position="660"/>
    </location>
</feature>
<evidence type="ECO:0000259" key="10">
    <source>
        <dbReference type="PROSITE" id="PS50929"/>
    </source>
</evidence>
<feature type="transmembrane region" description="Helical" evidence="9">
    <location>
        <begin position="429"/>
        <end position="447"/>
    </location>
</feature>
<accession>A0ABQ8PH08</accession>
<evidence type="ECO:0000256" key="3">
    <source>
        <dbReference type="ARBA" id="ARBA00022737"/>
    </source>
</evidence>
<gene>
    <name evidence="11" type="primary">YBT1_2</name>
    <name evidence="11" type="ORF">EDC05_004981</name>
</gene>
<keyword evidence="4" id="KW-0547">Nucleotide-binding</keyword>
<feature type="transmembrane region" description="Helical" evidence="9">
    <location>
        <begin position="388"/>
        <end position="409"/>
    </location>
</feature>